<proteinExistence type="predicted"/>
<dbReference type="EMBL" id="CAAALY010064934">
    <property type="protein sequence ID" value="VEL23946.1"/>
    <property type="molecule type" value="Genomic_DNA"/>
</dbReference>
<evidence type="ECO:0000313" key="1">
    <source>
        <dbReference type="EMBL" id="VEL23946.1"/>
    </source>
</evidence>
<sequence length="58" mass="6604">MNFFGNQTITGAMSRITPPVEYDKPENRKLALSVLEMGAASDGFEYPQVSREIHKHFF</sequence>
<evidence type="ECO:0000313" key="2">
    <source>
        <dbReference type="Proteomes" id="UP000784294"/>
    </source>
</evidence>
<dbReference type="OrthoDB" id="5817230at2759"/>
<name>A0A448WZ12_9PLAT</name>
<reference evidence="1" key="1">
    <citation type="submission" date="2018-11" db="EMBL/GenBank/DDBJ databases">
        <authorList>
            <consortium name="Pathogen Informatics"/>
        </authorList>
    </citation>
    <scope>NUCLEOTIDE SEQUENCE</scope>
</reference>
<organism evidence="1 2">
    <name type="scientific">Protopolystoma xenopodis</name>
    <dbReference type="NCBI Taxonomy" id="117903"/>
    <lineage>
        <taxon>Eukaryota</taxon>
        <taxon>Metazoa</taxon>
        <taxon>Spiralia</taxon>
        <taxon>Lophotrochozoa</taxon>
        <taxon>Platyhelminthes</taxon>
        <taxon>Monogenea</taxon>
        <taxon>Polyopisthocotylea</taxon>
        <taxon>Polystomatidea</taxon>
        <taxon>Polystomatidae</taxon>
        <taxon>Protopolystoma</taxon>
    </lineage>
</organism>
<dbReference type="AlphaFoldDB" id="A0A448WZ12"/>
<keyword evidence="2" id="KW-1185">Reference proteome</keyword>
<dbReference type="Proteomes" id="UP000784294">
    <property type="component" value="Unassembled WGS sequence"/>
</dbReference>
<accession>A0A448WZ12</accession>
<comment type="caution">
    <text evidence="1">The sequence shown here is derived from an EMBL/GenBank/DDBJ whole genome shotgun (WGS) entry which is preliminary data.</text>
</comment>
<protein>
    <submittedName>
        <fullName evidence="1">Uncharacterized protein</fullName>
    </submittedName>
</protein>
<gene>
    <name evidence="1" type="ORF">PXEA_LOCUS17386</name>
</gene>